<evidence type="ECO:0000313" key="4">
    <source>
        <dbReference type="Proteomes" id="UP000583944"/>
    </source>
</evidence>
<feature type="coiled-coil region" evidence="1">
    <location>
        <begin position="959"/>
        <end position="1003"/>
    </location>
</feature>
<feature type="coiled-coil region" evidence="1">
    <location>
        <begin position="490"/>
        <end position="520"/>
    </location>
</feature>
<feature type="region of interest" description="Disordered" evidence="2">
    <location>
        <begin position="167"/>
        <end position="189"/>
    </location>
</feature>
<protein>
    <submittedName>
        <fullName evidence="3">Basal body protein</fullName>
    </submittedName>
</protein>
<dbReference type="VEuPathDB" id="TriTrypDB:ECC02_008707"/>
<keyword evidence="1" id="KW-0175">Coiled coil</keyword>
<feature type="coiled-coil region" evidence="1">
    <location>
        <begin position="1129"/>
        <end position="1173"/>
    </location>
</feature>
<evidence type="ECO:0000256" key="1">
    <source>
        <dbReference type="SAM" id="Coils"/>
    </source>
</evidence>
<feature type="coiled-coil region" evidence="1">
    <location>
        <begin position="1299"/>
        <end position="1343"/>
    </location>
</feature>
<accession>A0A7J6XV96</accession>
<dbReference type="Proteomes" id="UP000583944">
    <property type="component" value="Unassembled WGS sequence"/>
</dbReference>
<feature type="coiled-coil region" evidence="1">
    <location>
        <begin position="1469"/>
        <end position="1513"/>
    </location>
</feature>
<sequence length="1744" mass="193079">MYESAEDELLAIKGELWMCADSEKPYKVGAGRGSKNYVCIEEDRFYVYSTRSSQSRLIKEVAFRSMKRVAWFTHNPKPPVSGGPYGVSLPHPPPRRGRGVAAPQTQQYYYMVLEFIRDYTVEESENLAKRERVVLCTENAQDFQIWQQFVESYKCTRESPTAELLQGRSRKKATAAAEYDHDETTTEEEKDRVAELMNALRLWRHRALQLLKETSQAVESPTSSGTSGSFGVDHVDTNTWKTRVDALLGKLKKHVERDPVGSDISHSGKESVRLVELWNDVYERHVPNSSPRVYDGDNHRVEEQQRRRVQHIEDILAKSKLPSTVLPVPQKVTNACHLDGLEKTCLAIVSHYESTRGPIEKSVIREVDDSNDMTLPDKIRHVYETLRQEEENVSQKEDAEDMLAELRAARRALDDSSSTPQAAIHHVRQGKTIERVAKEALLCFTETAVELFQVCYEEYASIRDHILSAMRGSNVGGDKIAITSEHFEVVKALEEERRAAKTKQETLEKIMEELEYVRRERDMEIGMLEQNFSRAKDGWVNDLSVLQTKLTALQSSMTRTAIVLPDEKATLVSPRQALYGDAKETPDFVPEKNTEDTDDSIRRWATQLVCDGEELPGSIVATRLQRFFFWALKSVVPLCAGRDTNCILELVIWAMQNHLALLQTAARVFGSQAIGAESDERTDLCTSLQALYDNHVQLEQIIEHYTGVTCPSNVKGNADFTEVSNCLRTLKDNQAKLQNIHTILETTNENVEECILQLISSHKQLHTIRKIAGEPSDIVQGIIHQQQVIQQLQNALRQLLDNEKHMHLSTEELLNQIPSLYGVQKELQHTKHLLQQTAQLADAMATQLIVQQEELDERIEHTHDYYQQHPIQIKAWSVITETTIAELIECSPHVITKKIREILEELKLCKSILGEEEVNTKSLQKDHKSTRAQCLHGIESALAALGVEESEEPAAAAIMRAAEEARAREEELHDRLDESAARGRALESKLSELTRAADTLQRALDGSVLAVEDEEDASAAGDRAVEALKRLCEDSVTASAAMGGAMQRKLDDAEAEPLLQQCRQMASDMEALRRSEQRYRALVGDDDAGDRCADREDPSTRAQCLHGIESALAALGVEESEEPAAAAIMRAAEEARAREEELHDRLDESAARGRALESKLSELTRAADTLQRALDGSVLAVGDEEDASAAGDRAVEALKRLCEDSATASAVMGGAMQRKLDDAEAEPLLQQCRQMASDMEALRRSEQRYRALVGDDDAGDRCADREDPSTRAQCLHGIESALAALGVEESEEPAAAAIMRAAEEARAREEELHDRLDESAARGRALESKLSELTRAADTLQRALDGSVLAVEDEEDASAAGDRAVEALKRLCEDSVTASAAMGGAMQRKLDDAEAEPLLQQCRQMASDMEALRRSEQRYRALVGDDDAGDRCADREDPSTRAQCLHGIESALAALGVEESEEPAAAAIMRAAEEARAREEELHDRLDESAARGRALESKLSELTRAADTLQRALDGSVLAVGDEEDASAAGDRAVEALKRLCEDSVTASAAMGGAMQRKLDDAEAEPLLQQCRQMASDMEALRRSEQRYRALVGDDDAGDRCADREDPSTRAQCLHGIESALAALGVEESEEPAAAAIMRAAEEARAREEELHDRLDESAARGRALESKLSELTRAADTLQRALDGSVLAVGDEEDASAAGDRAVEALKRLCEDSATASAAMGGAMQRKLDDAEAEPLLQQCRQ</sequence>
<dbReference type="VEuPathDB" id="TriTrypDB:BCY84_11673"/>
<feature type="coiled-coil region" evidence="1">
    <location>
        <begin position="1639"/>
        <end position="1683"/>
    </location>
</feature>
<organism evidence="3 4">
    <name type="scientific">Trypanosoma cruzi</name>
    <dbReference type="NCBI Taxonomy" id="5693"/>
    <lineage>
        <taxon>Eukaryota</taxon>
        <taxon>Discoba</taxon>
        <taxon>Euglenozoa</taxon>
        <taxon>Kinetoplastea</taxon>
        <taxon>Metakinetoplastina</taxon>
        <taxon>Trypanosomatida</taxon>
        <taxon>Trypanosomatidae</taxon>
        <taxon>Trypanosoma</taxon>
        <taxon>Schizotrypanum</taxon>
    </lineage>
</organism>
<name>A0A7J6XV96_TRYCR</name>
<comment type="caution">
    <text evidence="3">The sequence shown here is derived from an EMBL/GenBank/DDBJ whole genome shotgun (WGS) entry which is preliminary data.</text>
</comment>
<feature type="compositionally biased region" description="Basic and acidic residues" evidence="2">
    <location>
        <begin position="178"/>
        <end position="189"/>
    </location>
</feature>
<evidence type="ECO:0000313" key="3">
    <source>
        <dbReference type="EMBL" id="KAF5218401.1"/>
    </source>
</evidence>
<gene>
    <name evidence="3" type="ORF">ECC02_008707</name>
</gene>
<proteinExistence type="predicted"/>
<feature type="non-terminal residue" evidence="3">
    <location>
        <position position="1744"/>
    </location>
</feature>
<evidence type="ECO:0000256" key="2">
    <source>
        <dbReference type="SAM" id="MobiDB-lite"/>
    </source>
</evidence>
<dbReference type="EMBL" id="JABDHM010000098">
    <property type="protein sequence ID" value="KAF5218401.1"/>
    <property type="molecule type" value="Genomic_DNA"/>
</dbReference>
<reference evidence="3 4" key="1">
    <citation type="journal article" date="2019" name="Genome Biol. Evol.">
        <title>Nanopore Sequencing Significantly Improves Genome Assembly of the Protozoan Parasite Trypanosoma cruzi.</title>
        <authorList>
            <person name="Diaz-Viraque F."/>
            <person name="Pita S."/>
            <person name="Greif G."/>
            <person name="de Souza R.C.M."/>
            <person name="Iraola G."/>
            <person name="Robello C."/>
        </authorList>
    </citation>
    <scope>NUCLEOTIDE SEQUENCE [LARGE SCALE GENOMIC DNA]</scope>
    <source>
        <strain evidence="3 4">Berenice</strain>
    </source>
</reference>